<dbReference type="InterPro" id="IPR007833">
    <property type="entry name" value="Capsule_polysaccharide_synth"/>
</dbReference>
<evidence type="ECO:0000313" key="2">
    <source>
        <dbReference type="EMBL" id="PUX07750.1"/>
    </source>
</evidence>
<reference evidence="2 3" key="2">
    <citation type="submission" date="2016-12" db="EMBL/GenBank/DDBJ databases">
        <title>Analysis of the Molecular Diversity Among Cronobacter Species Isolated from Filth Flies Using a Pan Genomic DNA Microarray.</title>
        <authorList>
            <person name="Pava-Ripoll M."/>
            <person name="Tall B."/>
            <person name="Farber J."/>
            <person name="Fanning S."/>
            <person name="Lehner A."/>
            <person name="Stephan R."/>
            <person name="Pagotto F."/>
            <person name="Iverson C."/>
            <person name="Ziobro G."/>
            <person name="Miller A."/>
            <person name="Pearson R."/>
            <person name="Yan Q."/>
            <person name="Kim M."/>
            <person name="Jeong S."/>
            <person name="Park J."/>
            <person name="Jun S."/>
            <person name="Choi H."/>
            <person name="Chung T."/>
            <person name="Yoo Y."/>
            <person name="Park E."/>
            <person name="Hwang S."/>
            <person name="Lee B."/>
            <person name="Sathyamoorthy V."/>
            <person name="Carter L."/>
            <person name="Mammel M."/>
            <person name="Jackson S."/>
            <person name="Kothary M."/>
            <person name="Patel I."/>
            <person name="Grim C."/>
            <person name="Gopinath G."/>
            <person name="Gangiredla J."/>
            <person name="Chase H."/>
        </authorList>
    </citation>
    <scope>NUCLEOTIDE SEQUENCE [LARGE SCALE GENOMIC DNA]</scope>
    <source>
        <strain evidence="2 3">MOD1-Md25g</strain>
    </source>
</reference>
<dbReference type="GO" id="GO:0000271">
    <property type="term" value="P:polysaccharide biosynthetic process"/>
    <property type="evidence" value="ECO:0007669"/>
    <property type="project" value="InterPro"/>
</dbReference>
<sequence length="413" mass="47932">MIFLFIIHDGLRREMFKSLYEKAQANGIKSYIICFSIREYFWFLTKGFDSKTISLIQYSDSDDIIDDLESTIDVAAGFINIKSASKIYHSTYKSLNKYETESDNIYIFGGNGLHSFDKAILKFKNENKHVYSVFTELSNIDGKLFFDSLGSNASSFFYSLLKNNEINFKKCNGANINEWKNNYCKSKLNNHNVKQATQKRSLKNFVHRLSGIIEFITRLPSYQRFKIDEALYTKKKVMKKLYMDEWNPYKDNIDGIGEFILFPLQVFGDSQIKLHSKIDNEKALYIACKEALKLKLPLVVKPHPAEPDASVLKKILEMKKSNKFFISTDNTFSLIKKSKKVIVINSTVGLEAIFCNKEVIFLGDSFYKYFVNDDVLSYYINEWLVDIDIFEPSVITDTEFRKIINIAKNKHHA</sequence>
<proteinExistence type="predicted"/>
<dbReference type="Pfam" id="PF05159">
    <property type="entry name" value="Capsule_synth"/>
    <property type="match status" value="1"/>
</dbReference>
<organism evidence="1">
    <name type="scientific">Cronobacter malonaticus</name>
    <dbReference type="NCBI Taxonomy" id="413503"/>
    <lineage>
        <taxon>Bacteria</taxon>
        <taxon>Pseudomonadati</taxon>
        <taxon>Pseudomonadota</taxon>
        <taxon>Gammaproteobacteria</taxon>
        <taxon>Enterobacterales</taxon>
        <taxon>Enterobacteriaceae</taxon>
        <taxon>Cronobacter</taxon>
    </lineage>
</organism>
<gene>
    <name evidence="1" type="primary">wehN</name>
    <name evidence="2" type="ORF">AUM46_07905</name>
</gene>
<dbReference type="GO" id="GO:0015774">
    <property type="term" value="P:polysaccharide transport"/>
    <property type="evidence" value="ECO:0007669"/>
    <property type="project" value="InterPro"/>
</dbReference>
<dbReference type="RefSeq" id="WP_038882365.1">
    <property type="nucleotide sequence ID" value="NZ_CP136596.1"/>
</dbReference>
<dbReference type="AlphaFoldDB" id="F8SLN8"/>
<dbReference type="Proteomes" id="UP000244731">
    <property type="component" value="Unassembled WGS sequence"/>
</dbReference>
<reference evidence="1" key="1">
    <citation type="journal article" date="2011" name="Appl. Environ. Microbiol.">
        <title>Molecular characterization of cronobacter lipopolysaccharide o-antigen gene clusters and development of serotype-specific PCR assays.</title>
        <authorList>
            <person name="Jarvis K.G."/>
            <person name="Grim C.J."/>
            <person name="Franco A.A."/>
            <person name="Gopinath G."/>
            <person name="Sathyamoorthy V."/>
            <person name="Hu L."/>
            <person name="Sadowski J.A."/>
            <person name="Lee C.S."/>
            <person name="Tall B.D."/>
        </authorList>
    </citation>
    <scope>NUCLEOTIDE SEQUENCE</scope>
    <source>
        <strain evidence="1">LMG 23826</strain>
    </source>
</reference>
<evidence type="ECO:0000313" key="3">
    <source>
        <dbReference type="Proteomes" id="UP000244731"/>
    </source>
</evidence>
<keyword evidence="3" id="KW-1185">Reference proteome</keyword>
<accession>F8SLN8</accession>
<evidence type="ECO:0000313" key="1">
    <source>
        <dbReference type="EMBL" id="AEH27520.1"/>
    </source>
</evidence>
<dbReference type="EMBL" id="MSAC01000022">
    <property type="protein sequence ID" value="PUX07750.1"/>
    <property type="molecule type" value="Genomic_DNA"/>
</dbReference>
<name>F8SLN8_9ENTR</name>
<protein>
    <submittedName>
        <fullName evidence="1">WehN</fullName>
    </submittedName>
</protein>
<dbReference type="EMBL" id="HQ646171">
    <property type="protein sequence ID" value="AEH27520.1"/>
    <property type="molecule type" value="Genomic_DNA"/>
</dbReference>